<dbReference type="InterPro" id="IPR001309">
    <property type="entry name" value="Pept_C14_p20"/>
</dbReference>
<keyword evidence="5" id="KW-0597">Phosphoprotein</keyword>
<keyword evidence="8" id="KW-0677">Repeat</keyword>
<reference evidence="20" key="2">
    <citation type="submission" date="2025-08" db="UniProtKB">
        <authorList>
            <consortium name="RefSeq"/>
        </authorList>
    </citation>
    <scope>IDENTIFICATION</scope>
    <source>
        <strain evidence="20">S238N-H82</strain>
        <tissue evidence="20">Testes</tissue>
    </source>
</reference>
<evidence type="ECO:0000256" key="7">
    <source>
        <dbReference type="ARBA" id="ARBA00022703"/>
    </source>
</evidence>
<evidence type="ECO:0000256" key="16">
    <source>
        <dbReference type="RuleBase" id="RU003971"/>
    </source>
</evidence>
<gene>
    <name evidence="20" type="primary">LOC118424979</name>
</gene>
<evidence type="ECO:0000256" key="15">
    <source>
        <dbReference type="ARBA" id="ARBA00068172"/>
    </source>
</evidence>
<dbReference type="InterPro" id="IPR029030">
    <property type="entry name" value="Caspase-like_dom_sf"/>
</dbReference>
<evidence type="ECO:0000256" key="14">
    <source>
        <dbReference type="ARBA" id="ARBA00066479"/>
    </source>
</evidence>
<dbReference type="PROSITE" id="PS01122">
    <property type="entry name" value="CASPASE_CYS"/>
    <property type="match status" value="1"/>
</dbReference>
<dbReference type="EC" id="3.4.22.61" evidence="14"/>
<dbReference type="InterPro" id="IPR011600">
    <property type="entry name" value="Pept_C14_caspase"/>
</dbReference>
<evidence type="ECO:0000256" key="10">
    <source>
        <dbReference type="ARBA" id="ARBA00022807"/>
    </source>
</evidence>
<sequence length="245" mass="27816">MSCVPLVQKSPYKMDSFPRGHALILNNTKFDESSDREGGDVDLDNMEALFEGLSFKTYKLKNKTAQKIKDKIEAFSKRREHDKMDCCIVVLMSHGSKDVIMGKDDEPVQLDDIFTMFDNKNCPRLKGKPKLFFIQACRGEKVDKGVAAPEDKDDSPGTNLNTDLEALLSKLLQKTTSKENRLEEDEADGPEKIPTRTDMLCCYATQLEHKAFRGDKHGSWFIQAITKVFMEHAKDNSIHEMMAKT</sequence>
<reference evidence="19" key="1">
    <citation type="journal article" date="2020" name="Nat. Ecol. Evol.">
        <title>Deeply conserved synteny resolves early events in vertebrate evolution.</title>
        <authorList>
            <person name="Simakov O."/>
            <person name="Marletaz F."/>
            <person name="Yue J.X."/>
            <person name="O'Connell B."/>
            <person name="Jenkins J."/>
            <person name="Brandt A."/>
            <person name="Calef R."/>
            <person name="Tung C.H."/>
            <person name="Huang T.K."/>
            <person name="Schmutz J."/>
            <person name="Satoh N."/>
            <person name="Yu J.K."/>
            <person name="Putnam N.H."/>
            <person name="Green R.E."/>
            <person name="Rokhsar D.S."/>
        </authorList>
    </citation>
    <scope>NUCLEOTIDE SEQUENCE [LARGE SCALE GENOMIC DNA]</scope>
    <source>
        <strain evidence="19">S238N-H82</strain>
    </source>
</reference>
<dbReference type="GO" id="GO:0006915">
    <property type="term" value="P:apoptotic process"/>
    <property type="evidence" value="ECO:0000318"/>
    <property type="project" value="GO_Central"/>
</dbReference>
<dbReference type="PANTHER" id="PTHR47901:SF8">
    <property type="entry name" value="CASPASE-3"/>
    <property type="match status" value="1"/>
</dbReference>
<protein>
    <recommendedName>
        <fullName evidence="15">Caspase-8</fullName>
        <ecNumber evidence="14">3.4.22.61</ecNumber>
    </recommendedName>
</protein>
<evidence type="ECO:0000256" key="5">
    <source>
        <dbReference type="ARBA" id="ARBA00022553"/>
    </source>
</evidence>
<comment type="subcellular location">
    <subcellularLocation>
        <location evidence="2">Cytoplasm</location>
    </subcellularLocation>
    <subcellularLocation>
        <location evidence="1">Nucleus</location>
    </subcellularLocation>
</comment>
<evidence type="ECO:0000259" key="17">
    <source>
        <dbReference type="PROSITE" id="PS50207"/>
    </source>
</evidence>
<evidence type="ECO:0000256" key="11">
    <source>
        <dbReference type="ARBA" id="ARBA00023145"/>
    </source>
</evidence>
<dbReference type="SUPFAM" id="SSF52129">
    <property type="entry name" value="Caspase-like"/>
    <property type="match status" value="1"/>
</dbReference>
<dbReference type="Proteomes" id="UP000001554">
    <property type="component" value="Chromosome 10"/>
</dbReference>
<evidence type="ECO:0000256" key="8">
    <source>
        <dbReference type="ARBA" id="ARBA00022737"/>
    </source>
</evidence>
<dbReference type="Gene3D" id="3.40.50.1460">
    <property type="match status" value="1"/>
</dbReference>
<evidence type="ECO:0000256" key="6">
    <source>
        <dbReference type="ARBA" id="ARBA00022670"/>
    </source>
</evidence>
<dbReference type="PROSITE" id="PS50208">
    <property type="entry name" value="CASPASE_P20"/>
    <property type="match status" value="1"/>
</dbReference>
<dbReference type="KEGG" id="bfo:118424979"/>
<dbReference type="PANTHER" id="PTHR47901">
    <property type="entry name" value="CASPASE RECRUITMENT DOMAIN-CONTAINING PROTEIN 18"/>
    <property type="match status" value="1"/>
</dbReference>
<comment type="catalytic activity">
    <reaction evidence="13">
        <text>Strict requirement for Asp at position P1 and has a preferred cleavage sequence of (Leu/Asp/Val)-Glu-Thr-Asp-|-(Gly/Ser/Ala).</text>
        <dbReference type="EC" id="3.4.22.61"/>
    </reaction>
</comment>
<dbReference type="GO" id="GO:0005737">
    <property type="term" value="C:cytoplasm"/>
    <property type="evidence" value="ECO:0000318"/>
    <property type="project" value="GO_Central"/>
</dbReference>
<keyword evidence="4" id="KW-0963">Cytoplasm</keyword>
<dbReference type="InterPro" id="IPR033139">
    <property type="entry name" value="Caspase_cys_AS"/>
</dbReference>
<comment type="similarity">
    <text evidence="3 16">Belongs to the peptidase C14A family.</text>
</comment>
<dbReference type="GO" id="GO:0004197">
    <property type="term" value="F:cysteine-type endopeptidase activity"/>
    <property type="evidence" value="ECO:0000318"/>
    <property type="project" value="GO_Central"/>
</dbReference>
<evidence type="ECO:0000256" key="1">
    <source>
        <dbReference type="ARBA" id="ARBA00004123"/>
    </source>
</evidence>
<dbReference type="PROSITE" id="PS50207">
    <property type="entry name" value="CASPASE_P10"/>
    <property type="match status" value="1"/>
</dbReference>
<name>A0A9J7LWW8_BRAFL</name>
<dbReference type="InterPro" id="IPR002398">
    <property type="entry name" value="Pept_C14"/>
</dbReference>
<dbReference type="GO" id="GO:0032991">
    <property type="term" value="C:protein-containing complex"/>
    <property type="evidence" value="ECO:0007669"/>
    <property type="project" value="UniProtKB-ARBA"/>
</dbReference>
<evidence type="ECO:0000313" key="20">
    <source>
        <dbReference type="RefSeq" id="XP_035689684.1"/>
    </source>
</evidence>
<keyword evidence="7" id="KW-0053">Apoptosis</keyword>
<dbReference type="GO" id="GO:0005886">
    <property type="term" value="C:plasma membrane"/>
    <property type="evidence" value="ECO:0007669"/>
    <property type="project" value="UniProtKB-ARBA"/>
</dbReference>
<evidence type="ECO:0000256" key="13">
    <source>
        <dbReference type="ARBA" id="ARBA00051626"/>
    </source>
</evidence>
<keyword evidence="9" id="KW-0378">Hydrolase</keyword>
<dbReference type="CDD" id="cd00032">
    <property type="entry name" value="CASc"/>
    <property type="match status" value="1"/>
</dbReference>
<evidence type="ECO:0000259" key="18">
    <source>
        <dbReference type="PROSITE" id="PS50208"/>
    </source>
</evidence>
<feature type="domain" description="Caspase family p20" evidence="18">
    <location>
        <begin position="18"/>
        <end position="141"/>
    </location>
</feature>
<dbReference type="GeneID" id="118424979"/>
<dbReference type="AlphaFoldDB" id="A0A9J7LWW8"/>
<keyword evidence="12" id="KW-0539">Nucleus</keyword>
<dbReference type="FunFam" id="3.40.50.1460:FF:000008">
    <property type="entry name" value="caspase-8 isoform X1"/>
    <property type="match status" value="1"/>
</dbReference>
<dbReference type="RefSeq" id="XP_035689684.1">
    <property type="nucleotide sequence ID" value="XM_035833791.1"/>
</dbReference>
<dbReference type="GO" id="GO:0043525">
    <property type="term" value="P:positive regulation of neuron apoptotic process"/>
    <property type="evidence" value="ECO:0000318"/>
    <property type="project" value="GO_Central"/>
</dbReference>
<dbReference type="PRINTS" id="PR00376">
    <property type="entry name" value="IL1BCENZYME"/>
</dbReference>
<evidence type="ECO:0000256" key="9">
    <source>
        <dbReference type="ARBA" id="ARBA00022801"/>
    </source>
</evidence>
<evidence type="ECO:0000256" key="12">
    <source>
        <dbReference type="ARBA" id="ARBA00023242"/>
    </source>
</evidence>
<dbReference type="SMART" id="SM00115">
    <property type="entry name" value="CASc"/>
    <property type="match status" value="1"/>
</dbReference>
<dbReference type="PROSITE" id="PS01121">
    <property type="entry name" value="CASPASE_HIS"/>
    <property type="match status" value="1"/>
</dbReference>
<keyword evidence="10" id="KW-0788">Thiol protease</keyword>
<dbReference type="InterPro" id="IPR016129">
    <property type="entry name" value="Caspase_his_AS"/>
</dbReference>
<dbReference type="GO" id="GO:0006508">
    <property type="term" value="P:proteolysis"/>
    <property type="evidence" value="ECO:0007669"/>
    <property type="project" value="UniProtKB-KW"/>
</dbReference>
<feature type="domain" description="Caspase family p10" evidence="17">
    <location>
        <begin position="189"/>
        <end position="245"/>
    </location>
</feature>
<dbReference type="Pfam" id="PF00656">
    <property type="entry name" value="Peptidase_C14"/>
    <property type="match status" value="1"/>
</dbReference>
<dbReference type="GO" id="GO:0010467">
    <property type="term" value="P:gene expression"/>
    <property type="evidence" value="ECO:0007669"/>
    <property type="project" value="UniProtKB-ARBA"/>
</dbReference>
<organism evidence="19 20">
    <name type="scientific">Branchiostoma floridae</name>
    <name type="common">Florida lancelet</name>
    <name type="synonym">Amphioxus</name>
    <dbReference type="NCBI Taxonomy" id="7739"/>
    <lineage>
        <taxon>Eukaryota</taxon>
        <taxon>Metazoa</taxon>
        <taxon>Chordata</taxon>
        <taxon>Cephalochordata</taxon>
        <taxon>Leptocardii</taxon>
        <taxon>Amphioxiformes</taxon>
        <taxon>Branchiostomatidae</taxon>
        <taxon>Branchiostoma</taxon>
    </lineage>
</organism>
<dbReference type="InterPro" id="IPR015917">
    <property type="entry name" value="Pept_C14A"/>
</dbReference>
<keyword evidence="19" id="KW-1185">Reference proteome</keyword>
<dbReference type="OrthoDB" id="10004338at2759"/>
<dbReference type="OMA" id="DQDYYKM"/>
<evidence type="ECO:0000313" key="19">
    <source>
        <dbReference type="Proteomes" id="UP000001554"/>
    </source>
</evidence>
<dbReference type="GO" id="GO:0005634">
    <property type="term" value="C:nucleus"/>
    <property type="evidence" value="ECO:0007669"/>
    <property type="project" value="UniProtKB-SubCell"/>
</dbReference>
<evidence type="ECO:0000256" key="3">
    <source>
        <dbReference type="ARBA" id="ARBA00010134"/>
    </source>
</evidence>
<keyword evidence="11" id="KW-0865">Zymogen</keyword>
<accession>A0A9J7LWW8</accession>
<keyword evidence="6" id="KW-0645">Protease</keyword>
<evidence type="ECO:0000256" key="2">
    <source>
        <dbReference type="ARBA" id="ARBA00004496"/>
    </source>
</evidence>
<evidence type="ECO:0000256" key="4">
    <source>
        <dbReference type="ARBA" id="ARBA00022490"/>
    </source>
</evidence>
<dbReference type="InterPro" id="IPR002138">
    <property type="entry name" value="Pept_C14_p10"/>
</dbReference>
<proteinExistence type="inferred from homology"/>